<feature type="signal peptide" evidence="2">
    <location>
        <begin position="1"/>
        <end position="29"/>
    </location>
</feature>
<evidence type="ECO:0000313" key="3">
    <source>
        <dbReference type="EMBL" id="MCW8039314.1"/>
    </source>
</evidence>
<evidence type="ECO:0000256" key="2">
    <source>
        <dbReference type="SAM" id="SignalP"/>
    </source>
</evidence>
<organism evidence="3 4">
    <name type="scientific">Acinetobacter entericus</name>
    <dbReference type="NCBI Taxonomy" id="2989714"/>
    <lineage>
        <taxon>Bacteria</taxon>
        <taxon>Pseudomonadati</taxon>
        <taxon>Pseudomonadota</taxon>
        <taxon>Gammaproteobacteria</taxon>
        <taxon>Moraxellales</taxon>
        <taxon>Moraxellaceae</taxon>
        <taxon>Acinetobacter</taxon>
    </lineage>
</organism>
<evidence type="ECO:0000313" key="4">
    <source>
        <dbReference type="Proteomes" id="UP001209682"/>
    </source>
</evidence>
<keyword evidence="4" id="KW-1185">Reference proteome</keyword>
<comment type="caution">
    <text evidence="3">The sequence shown here is derived from an EMBL/GenBank/DDBJ whole genome shotgun (WGS) entry which is preliminary data.</text>
</comment>
<proteinExistence type="predicted"/>
<dbReference type="EMBL" id="JAPEQW010000009">
    <property type="protein sequence ID" value="MCW8039314.1"/>
    <property type="molecule type" value="Genomic_DNA"/>
</dbReference>
<feature type="chain" id="PRO_5045131838" evidence="2">
    <location>
        <begin position="30"/>
        <end position="287"/>
    </location>
</feature>
<evidence type="ECO:0000256" key="1">
    <source>
        <dbReference type="SAM" id="MobiDB-lite"/>
    </source>
</evidence>
<sequence>MKNYFQWPKTLLAAILLPLNFGFSATSFAGIDVSCYPSTNIQTNAYTACDNLPALTPANDNQTNILLLLSDMGLAKLNFNQPNSPLWETEYSNVPFAAKTLFESATNKRPNARLKPNNQKTPYQEHCSSLDNGADQFSQQVKADKNLSKVEKDLLIQERQNISACDRDLALIQVNPNWSIQARQYASYLKATIAFYNSNFSIATKIYSVLTTIDQSWIKETSQYMLIRSSLNESYQSGVGEYGDLKIDKVNQTLLKNTYEHITTYFKRFPEGKYAASARGLLRRCFG</sequence>
<gene>
    <name evidence="3" type="ORF">OKC24_09120</name>
</gene>
<feature type="region of interest" description="Disordered" evidence="1">
    <location>
        <begin position="107"/>
        <end position="126"/>
    </location>
</feature>
<accession>A0ABT3NJ66</accession>
<feature type="compositionally biased region" description="Polar residues" evidence="1">
    <location>
        <begin position="116"/>
        <end position="126"/>
    </location>
</feature>
<name>A0ABT3NJ66_9GAMM</name>
<keyword evidence="2" id="KW-0732">Signal</keyword>
<reference evidence="3 4" key="1">
    <citation type="submission" date="2022-11" db="EMBL/GenBank/DDBJ databases">
        <title>Acinetobacter entericus sp. nov., isolated from the gut of the plastic-eating larvae of the Coleoptera insect Zophobas atratus.</title>
        <authorList>
            <person name="Dong X."/>
            <person name="Yang Y."/>
        </authorList>
    </citation>
    <scope>NUCLEOTIDE SEQUENCE [LARGE SCALE GENOMIC DNA]</scope>
    <source>
        <strain evidence="3 4">BIT-DXN8</strain>
    </source>
</reference>
<protein>
    <submittedName>
        <fullName evidence="3">Uncharacterized protein</fullName>
    </submittedName>
</protein>
<dbReference type="Proteomes" id="UP001209682">
    <property type="component" value="Unassembled WGS sequence"/>
</dbReference>